<comment type="caution">
    <text evidence="1">The sequence shown here is derived from an EMBL/GenBank/DDBJ whole genome shotgun (WGS) entry which is preliminary data.</text>
</comment>
<dbReference type="AlphaFoldDB" id="A0A139BPI7"/>
<sequence length="279" mass="31682">MNILQRTELDRFLTSGSHDNLFKMWTGDTFMGRARNGDTALRSALISAVTMLAGQVAAPAHQYSDLDISTRAKFAPMVRGIFPQCEQSIILDMLDRSVVFLTPATINTVLEKATWLNTAWNLANIYLASLGAKTLTDDAQAIVGLSEETTCYVSMKYFSNNNPFEDYVIHEAAHIFHNCKRERIGLPATRRREWLLEIDYAKRETFAYSCEAYSRILELGETRSARSRLLSELAEEPMPPDERVDGGEYVDILREAVFARNGWKRIFERCSPVKPARRV</sequence>
<gene>
    <name evidence="1" type="ORF">AWT59_2959</name>
</gene>
<proteinExistence type="predicted"/>
<protein>
    <submittedName>
        <fullName evidence="1">Uncharacterized protein</fullName>
    </submittedName>
</protein>
<dbReference type="PATRIC" id="fig|1796491.3.peg.3244"/>
<reference evidence="1 2" key="2">
    <citation type="submission" date="2016-03" db="EMBL/GenBank/DDBJ databases">
        <title>New uncultured bacterium of the family Gallionellaceae from acid mine drainage: description and reconstruction of genome based on metagenomic analysis of microbial community.</title>
        <authorList>
            <person name="Kadnikov V."/>
            <person name="Ivasenko D."/>
            <person name="Beletsky A."/>
            <person name="Mardanov A."/>
            <person name="Danilova E."/>
            <person name="Pimenov N."/>
            <person name="Karnachuk O."/>
            <person name="Ravin N."/>
        </authorList>
    </citation>
    <scope>NUCLEOTIDE SEQUENCE [LARGE SCALE GENOMIC DNA]</scope>
    <source>
        <strain evidence="1">ShG14-8</strain>
    </source>
</reference>
<organism evidence="1 2">
    <name type="scientific">Candidatus Gallionella acididurans</name>
    <dbReference type="NCBI Taxonomy" id="1796491"/>
    <lineage>
        <taxon>Bacteria</taxon>
        <taxon>Pseudomonadati</taxon>
        <taxon>Pseudomonadota</taxon>
        <taxon>Betaproteobacteria</taxon>
        <taxon>Nitrosomonadales</taxon>
        <taxon>Gallionellaceae</taxon>
        <taxon>Gallionella</taxon>
    </lineage>
</organism>
<evidence type="ECO:0000313" key="2">
    <source>
        <dbReference type="Proteomes" id="UP000070578"/>
    </source>
</evidence>
<dbReference type="EMBL" id="LSLI01000121">
    <property type="protein sequence ID" value="KXS30911.1"/>
    <property type="molecule type" value="Genomic_DNA"/>
</dbReference>
<dbReference type="Proteomes" id="UP000070578">
    <property type="component" value="Unassembled WGS sequence"/>
</dbReference>
<evidence type="ECO:0000313" key="1">
    <source>
        <dbReference type="EMBL" id="KXS30911.1"/>
    </source>
</evidence>
<reference evidence="1 2" key="1">
    <citation type="submission" date="2016-02" db="EMBL/GenBank/DDBJ databases">
        <authorList>
            <person name="Wen L."/>
            <person name="He K."/>
            <person name="Yang H."/>
        </authorList>
    </citation>
    <scope>NUCLEOTIDE SEQUENCE [LARGE SCALE GENOMIC DNA]</scope>
    <source>
        <strain evidence="1">ShG14-8</strain>
    </source>
</reference>
<accession>A0A139BPI7</accession>
<name>A0A139BPI7_9PROT</name>